<dbReference type="STRING" id="858893.H6C815"/>
<dbReference type="PANTHER" id="PTHR12395">
    <property type="entry name" value="DOM-3 RELATED"/>
    <property type="match status" value="1"/>
</dbReference>
<dbReference type="InParanoid" id="H6C815"/>
<comment type="cofactor">
    <cofactor evidence="1 7">
        <name>a divalent metal cation</name>
        <dbReference type="ChEBI" id="CHEBI:60240"/>
    </cofactor>
</comment>
<comment type="similarity">
    <text evidence="2 7">Belongs to the DXO/Dom3Z family.</text>
</comment>
<dbReference type="GO" id="GO:0034353">
    <property type="term" value="F:mRNA 5'-diphosphatase activity"/>
    <property type="evidence" value="ECO:0007669"/>
    <property type="project" value="TreeGrafter"/>
</dbReference>
<evidence type="ECO:0000259" key="9">
    <source>
        <dbReference type="Pfam" id="PF08652"/>
    </source>
</evidence>
<keyword evidence="7" id="KW-0539">Nucleus</keyword>
<dbReference type="EMBL" id="JH226136">
    <property type="protein sequence ID" value="EHY60242.1"/>
    <property type="molecule type" value="Genomic_DNA"/>
</dbReference>
<evidence type="ECO:0000313" key="10">
    <source>
        <dbReference type="EMBL" id="EHY60242.1"/>
    </source>
</evidence>
<accession>H6C815</accession>
<dbReference type="OrthoDB" id="5853397at2759"/>
<dbReference type="PANTHER" id="PTHR12395:SF9">
    <property type="entry name" value="DECAPPING AND EXORIBONUCLEASE PROTEIN"/>
    <property type="match status" value="1"/>
</dbReference>
<dbReference type="OMA" id="VVTWRGH"/>
<keyword evidence="7" id="KW-0479">Metal-binding</keyword>
<comment type="function">
    <text evidence="5">Decapping enzyme for NAD-capped RNAs: specifically hydrolyzes the nicotinamide adenine dinucleotide (NAD) cap from a subset of RNAs by removing the entire NAD moiety from the 5'-end of an NAD-capped RNA. The NAD-cap is present at the 5'-end of some RNAs and snoRNAs. In contrast to the canonical 5'-end N7 methylguanosine (m7G) cap, the NAD cap promotes mRNA decay. Also acts as a non-canonical decapping enzyme that removes the entire cap structure of m7G capped or incompletely capped RNAs. Has decapping activity toward incomplete 5'-end m7G cap mRNAs such as unmethylated 5'-end-capped RNA (cap0), while it has no activity toward 2'-O-ribose methylated m7G cap (cap1). Also possesses RNA 5'-pyrophosphohydrolase activity by hydrolyzing the 5'-end triphosphate to release pyrophosphates. Stimulates exoribonuclease activity of Rat1, allowing it to degrade RNAs with stable secondary structure more effectively.</text>
</comment>
<evidence type="ECO:0000256" key="5">
    <source>
        <dbReference type="ARBA" id="ARBA00046211"/>
    </source>
</evidence>
<evidence type="ECO:0000256" key="2">
    <source>
        <dbReference type="ARBA" id="ARBA00006562"/>
    </source>
</evidence>
<evidence type="ECO:0000313" key="11">
    <source>
        <dbReference type="Proteomes" id="UP000007304"/>
    </source>
</evidence>
<evidence type="ECO:0000256" key="4">
    <source>
        <dbReference type="ARBA" id="ARBA00044692"/>
    </source>
</evidence>
<dbReference type="Proteomes" id="UP000007304">
    <property type="component" value="Unassembled WGS sequence"/>
</dbReference>
<sequence>MAHNYHFDIEPVGRFATQNAAIRRPREITYFSFDEDHVLRHDASSLRYYYPPALPCDLNKGFETFRQLDDSADDHLDGLLEALILYEKEKGQKVDTDLITWRGMMTKIMVSPFSLFDDWEMNATLFQGTIYIEENHEKKVMSRQNQFSRPAHPGAMSQDLMSFWGYKFETVSLLPEPWSSASREYIESREEQIVSNYAQYCSIVRTGFGKVKMIIGGEVDAVVDFKSEDKSQPTNWVELKTTAAVTNEREQVKFERKLLKFWAQSFLLGVPKIVVGYRTSQGILERLEELETQSIPEKVRLRGKNLWDGQTCINFASSFLEWLKTIITSDGVWRIRKREKSPRVEVFKVEQTGHGDILSPAFVEWRTKGLQEQQQQQQQHQENATVDPSANGHASDARVPDPP</sequence>
<protein>
    <recommendedName>
        <fullName evidence="7">Decapping nuclease</fullName>
        <ecNumber evidence="7">3.6.1.-</ecNumber>
    </recommendedName>
</protein>
<feature type="compositionally biased region" description="Low complexity" evidence="8">
    <location>
        <begin position="371"/>
        <end position="382"/>
    </location>
</feature>
<dbReference type="InterPro" id="IPR013961">
    <property type="entry name" value="RAI1"/>
</dbReference>
<reference evidence="10" key="1">
    <citation type="submission" date="2011-07" db="EMBL/GenBank/DDBJ databases">
        <title>The Genome Sequence of Exophiala (Wangiella) dermatitidis NIH/UT8656.</title>
        <authorList>
            <consortium name="The Broad Institute Genome Sequencing Platform"/>
            <person name="Cuomo C."/>
            <person name="Wang Z."/>
            <person name="Hunicke-Smith S."/>
            <person name="Szanislo P.J."/>
            <person name="Earl A."/>
            <person name="Young S.K."/>
            <person name="Zeng Q."/>
            <person name="Gargeya S."/>
            <person name="Fitzgerald M."/>
            <person name="Haas B."/>
            <person name="Abouelleil A."/>
            <person name="Alvarado L."/>
            <person name="Arachchi H.M."/>
            <person name="Berlin A."/>
            <person name="Brown A."/>
            <person name="Chapman S.B."/>
            <person name="Chen Z."/>
            <person name="Dunbar C."/>
            <person name="Freedman E."/>
            <person name="Gearin G."/>
            <person name="Gellesch M."/>
            <person name="Goldberg J."/>
            <person name="Griggs A."/>
            <person name="Gujja S."/>
            <person name="Heiman D."/>
            <person name="Howarth C."/>
            <person name="Larson L."/>
            <person name="Lui A."/>
            <person name="MacDonald P.J.P."/>
            <person name="Montmayeur A."/>
            <person name="Murphy C."/>
            <person name="Neiman D."/>
            <person name="Pearson M."/>
            <person name="Priest M."/>
            <person name="Roberts A."/>
            <person name="Saif S."/>
            <person name="Shea T."/>
            <person name="Shenoy N."/>
            <person name="Sisk P."/>
            <person name="Stolte C."/>
            <person name="Sykes S."/>
            <person name="Wortman J."/>
            <person name="Nusbaum C."/>
            <person name="Birren B."/>
        </authorList>
    </citation>
    <scope>NUCLEOTIDE SEQUENCE</scope>
    <source>
        <strain evidence="10">NIH/UT8656</strain>
    </source>
</reference>
<dbReference type="InterPro" id="IPR039039">
    <property type="entry name" value="RAI1-like_fam"/>
</dbReference>
<dbReference type="VEuPathDB" id="FungiDB:HMPREF1120_08210"/>
<proteinExistence type="inferred from homology"/>
<dbReference type="GO" id="GO:0003723">
    <property type="term" value="F:RNA binding"/>
    <property type="evidence" value="ECO:0007669"/>
    <property type="project" value="UniProtKB-KW"/>
</dbReference>
<dbReference type="RefSeq" id="XP_009160703.1">
    <property type="nucleotide sequence ID" value="XM_009162455.1"/>
</dbReference>
<dbReference type="GO" id="GO:0000166">
    <property type="term" value="F:nucleotide binding"/>
    <property type="evidence" value="ECO:0007669"/>
    <property type="project" value="UniProtKB-KW"/>
</dbReference>
<gene>
    <name evidence="10" type="ORF">HMPREF1120_08210</name>
</gene>
<evidence type="ECO:0000256" key="6">
    <source>
        <dbReference type="ARBA" id="ARBA00048124"/>
    </source>
</evidence>
<dbReference type="AlphaFoldDB" id="H6C815"/>
<keyword evidence="7" id="KW-0547">Nucleotide-binding</keyword>
<comment type="catalytic activity">
    <reaction evidence="3">
        <text>a 5'-end (N(7)-methyl 5'-triphosphoguanosine)-ribonucleoside-ribonucleotide in mRNA + H2O = a (N(7)-methyl 5'-triphosphoguanosine)-nucleoside + a 5'-end phospho-ribonucleoside in mRNA + H(+)</text>
        <dbReference type="Rhea" id="RHEA:66928"/>
        <dbReference type="Rhea" id="RHEA-COMP:15692"/>
        <dbReference type="Rhea" id="RHEA-COMP:17313"/>
        <dbReference type="ChEBI" id="CHEBI:15377"/>
        <dbReference type="ChEBI" id="CHEBI:15378"/>
        <dbReference type="ChEBI" id="CHEBI:138282"/>
        <dbReference type="ChEBI" id="CHEBI:172876"/>
        <dbReference type="ChEBI" id="CHEBI:172877"/>
    </reaction>
    <physiologicalReaction direction="left-to-right" evidence="3">
        <dbReference type="Rhea" id="RHEA:66929"/>
    </physiologicalReaction>
</comment>
<feature type="region of interest" description="Disordered" evidence="8">
    <location>
        <begin position="368"/>
        <end position="403"/>
    </location>
</feature>
<keyword evidence="7" id="KW-0694">RNA-binding</keyword>
<comment type="catalytic activity">
    <reaction evidence="4">
        <text>a 5'-end triphospho-ribonucleoside in mRNA + H2O = a 5'-end phospho-ribonucleoside in mRNA + diphosphate + H(+)</text>
        <dbReference type="Rhea" id="RHEA:78683"/>
        <dbReference type="Rhea" id="RHEA-COMP:15692"/>
        <dbReference type="Rhea" id="RHEA-COMP:17164"/>
        <dbReference type="ChEBI" id="CHEBI:15377"/>
        <dbReference type="ChEBI" id="CHEBI:15378"/>
        <dbReference type="ChEBI" id="CHEBI:33019"/>
        <dbReference type="ChEBI" id="CHEBI:138282"/>
        <dbReference type="ChEBI" id="CHEBI:167618"/>
    </reaction>
    <physiologicalReaction direction="left-to-right" evidence="4">
        <dbReference type="Rhea" id="RHEA:78684"/>
    </physiologicalReaction>
</comment>
<dbReference type="eggNOG" id="KOG1982">
    <property type="taxonomic scope" value="Eukaryota"/>
</dbReference>
<dbReference type="GO" id="GO:0046872">
    <property type="term" value="F:metal ion binding"/>
    <property type="evidence" value="ECO:0007669"/>
    <property type="project" value="UniProtKB-KW"/>
</dbReference>
<dbReference type="GO" id="GO:0004518">
    <property type="term" value="F:nuclease activity"/>
    <property type="evidence" value="ECO:0007669"/>
    <property type="project" value="UniProtKB-KW"/>
</dbReference>
<evidence type="ECO:0000256" key="1">
    <source>
        <dbReference type="ARBA" id="ARBA00001968"/>
    </source>
</evidence>
<keyword evidence="7" id="KW-0378">Hydrolase</keyword>
<name>H6C815_EXODN</name>
<feature type="domain" description="RAI1-like" evidence="9">
    <location>
        <begin position="23"/>
        <end position="362"/>
    </location>
</feature>
<dbReference type="GeneID" id="20312849"/>
<dbReference type="GO" id="GO:0005634">
    <property type="term" value="C:nucleus"/>
    <property type="evidence" value="ECO:0007669"/>
    <property type="project" value="UniProtKB-SubCell"/>
</dbReference>
<keyword evidence="7" id="KW-0540">Nuclease</keyword>
<organism evidence="10 11">
    <name type="scientific">Exophiala dermatitidis (strain ATCC 34100 / CBS 525.76 / NIH/UT8656)</name>
    <name type="common">Black yeast</name>
    <name type="synonym">Wangiella dermatitidis</name>
    <dbReference type="NCBI Taxonomy" id="858893"/>
    <lineage>
        <taxon>Eukaryota</taxon>
        <taxon>Fungi</taxon>
        <taxon>Dikarya</taxon>
        <taxon>Ascomycota</taxon>
        <taxon>Pezizomycotina</taxon>
        <taxon>Eurotiomycetes</taxon>
        <taxon>Chaetothyriomycetidae</taxon>
        <taxon>Chaetothyriales</taxon>
        <taxon>Herpotrichiellaceae</taxon>
        <taxon>Exophiala</taxon>
    </lineage>
</organism>
<dbReference type="GO" id="GO:0110155">
    <property type="term" value="P:NAD-cap decapping"/>
    <property type="evidence" value="ECO:0007669"/>
    <property type="project" value="TreeGrafter"/>
</dbReference>
<dbReference type="FunCoup" id="H6C815">
    <property type="interactions" value="620"/>
</dbReference>
<dbReference type="GO" id="GO:0000956">
    <property type="term" value="P:nuclear-transcribed mRNA catabolic process"/>
    <property type="evidence" value="ECO:0007669"/>
    <property type="project" value="TreeGrafter"/>
</dbReference>
<evidence type="ECO:0000256" key="8">
    <source>
        <dbReference type="SAM" id="MobiDB-lite"/>
    </source>
</evidence>
<dbReference type="Pfam" id="PF08652">
    <property type="entry name" value="RAI1"/>
    <property type="match status" value="1"/>
</dbReference>
<dbReference type="HOGENOM" id="CLU_024877_4_1_1"/>
<keyword evidence="11" id="KW-1185">Reference proteome</keyword>
<comment type="subcellular location">
    <subcellularLocation>
        <location evidence="7">Nucleus</location>
    </subcellularLocation>
</comment>
<evidence type="ECO:0000256" key="7">
    <source>
        <dbReference type="RuleBase" id="RU367113"/>
    </source>
</evidence>
<evidence type="ECO:0000256" key="3">
    <source>
        <dbReference type="ARBA" id="ARBA00044676"/>
    </source>
</evidence>
<dbReference type="GO" id="GO:0005829">
    <property type="term" value="C:cytosol"/>
    <property type="evidence" value="ECO:0007669"/>
    <property type="project" value="TreeGrafter"/>
</dbReference>
<comment type="catalytic activity">
    <reaction evidence="6">
        <text>a 5'-end NAD(+)-phospho-ribonucleoside in mRNA + H2O = a 5'-end phospho-ribonucleoside in mRNA + NAD(+) + H(+)</text>
        <dbReference type="Rhea" id="RHEA:60880"/>
        <dbReference type="Rhea" id="RHEA-COMP:15692"/>
        <dbReference type="Rhea" id="RHEA-COMP:15698"/>
        <dbReference type="ChEBI" id="CHEBI:15377"/>
        <dbReference type="ChEBI" id="CHEBI:15378"/>
        <dbReference type="ChEBI" id="CHEBI:57540"/>
        <dbReference type="ChEBI" id="CHEBI:138282"/>
        <dbReference type="ChEBI" id="CHEBI:144029"/>
    </reaction>
    <physiologicalReaction direction="left-to-right" evidence="6">
        <dbReference type="Rhea" id="RHEA:60881"/>
    </physiologicalReaction>
</comment>
<dbReference type="EC" id="3.6.1.-" evidence="7"/>